<dbReference type="EMBL" id="BOMW01000062">
    <property type="protein sequence ID" value="GIF08384.1"/>
    <property type="molecule type" value="Genomic_DNA"/>
</dbReference>
<dbReference type="SUPFAM" id="SSF47413">
    <property type="entry name" value="lambda repressor-like DNA-binding domains"/>
    <property type="match status" value="1"/>
</dbReference>
<dbReference type="GO" id="GO:0003677">
    <property type="term" value="F:DNA binding"/>
    <property type="evidence" value="ECO:0007669"/>
    <property type="project" value="InterPro"/>
</dbReference>
<dbReference type="CDD" id="cd00093">
    <property type="entry name" value="HTH_XRE"/>
    <property type="match status" value="1"/>
</dbReference>
<comment type="caution">
    <text evidence="2">The sequence shown here is derived from an EMBL/GenBank/DDBJ whole genome shotgun (WGS) entry which is preliminary data.</text>
</comment>
<dbReference type="InterPro" id="IPR001387">
    <property type="entry name" value="Cro/C1-type_HTH"/>
</dbReference>
<feature type="domain" description="HTH cro/C1-type" evidence="1">
    <location>
        <begin position="6"/>
        <end position="75"/>
    </location>
</feature>
<dbReference type="Proteomes" id="UP000629619">
    <property type="component" value="Unassembled WGS sequence"/>
</dbReference>
<dbReference type="Gene3D" id="1.10.260.40">
    <property type="entry name" value="lambda repressor-like DNA-binding domains"/>
    <property type="match status" value="1"/>
</dbReference>
<keyword evidence="3" id="KW-1185">Reference proteome</keyword>
<organism evidence="2 3">
    <name type="scientific">Actinoplanes siamensis</name>
    <dbReference type="NCBI Taxonomy" id="1223317"/>
    <lineage>
        <taxon>Bacteria</taxon>
        <taxon>Bacillati</taxon>
        <taxon>Actinomycetota</taxon>
        <taxon>Actinomycetes</taxon>
        <taxon>Micromonosporales</taxon>
        <taxon>Micromonosporaceae</taxon>
        <taxon>Actinoplanes</taxon>
    </lineage>
</organism>
<evidence type="ECO:0000313" key="3">
    <source>
        <dbReference type="Proteomes" id="UP000629619"/>
    </source>
</evidence>
<dbReference type="RefSeq" id="WP_203683746.1">
    <property type="nucleotide sequence ID" value="NZ_BOMW01000062.1"/>
</dbReference>
<dbReference type="InterPro" id="IPR043917">
    <property type="entry name" value="DUF5753"/>
</dbReference>
<reference evidence="2" key="1">
    <citation type="submission" date="2021-01" db="EMBL/GenBank/DDBJ databases">
        <title>Whole genome shotgun sequence of Actinoplanes siamensis NBRC 109076.</title>
        <authorList>
            <person name="Komaki H."/>
            <person name="Tamura T."/>
        </authorList>
    </citation>
    <scope>NUCLEOTIDE SEQUENCE</scope>
    <source>
        <strain evidence="2">NBRC 109076</strain>
    </source>
</reference>
<dbReference type="Pfam" id="PF19054">
    <property type="entry name" value="DUF5753"/>
    <property type="match status" value="1"/>
</dbReference>
<evidence type="ECO:0000313" key="2">
    <source>
        <dbReference type="EMBL" id="GIF08384.1"/>
    </source>
</evidence>
<protein>
    <submittedName>
        <fullName evidence="2">Transcriptional regulator</fullName>
    </submittedName>
</protein>
<name>A0A919NCV0_9ACTN</name>
<dbReference type="AlphaFoldDB" id="A0A919NCV0"/>
<gene>
    <name evidence="2" type="ORF">Asi03nite_59220</name>
</gene>
<dbReference type="Pfam" id="PF01381">
    <property type="entry name" value="HTH_3"/>
    <property type="match status" value="1"/>
</dbReference>
<dbReference type="SMART" id="SM00530">
    <property type="entry name" value="HTH_XRE"/>
    <property type="match status" value="1"/>
</dbReference>
<dbReference type="InterPro" id="IPR010982">
    <property type="entry name" value="Lambda_DNA-bd_dom_sf"/>
</dbReference>
<accession>A0A919NCV0</accession>
<sequence length="297" mass="32416">MASSPLVRRLRLAASLRQIRATAGADGGPLKAEELARRSGQNRVVISRLETGDRRPDVGRVMNVLEGLGLEEGSEPYRSLLRIARDAAATGWWDARMFVNMGRRMAQTANLESGAAKIREYHNSLLPGLVQTSAFARHLAEGALRDGAELDVEANLAGRARRQEILDPGGAEYEMILEVQAIQRITAPEPVLVEQLRHLLSLAQKPNIKMRVLPVDARLPKGLLPRAPFSMYDYTDPGDPTVVAVDTVTTDILLTEPADVVSYALMWARLDAAALSQEASVELVKRAADALAGKRSR</sequence>
<evidence type="ECO:0000259" key="1">
    <source>
        <dbReference type="SMART" id="SM00530"/>
    </source>
</evidence>
<proteinExistence type="predicted"/>